<dbReference type="SUPFAM" id="SSF52540">
    <property type="entry name" value="P-loop containing nucleoside triphosphate hydrolases"/>
    <property type="match status" value="1"/>
</dbReference>
<feature type="domain" description="ABC transporter" evidence="5">
    <location>
        <begin position="6"/>
        <end position="234"/>
    </location>
</feature>
<dbReference type="InterPro" id="IPR003439">
    <property type="entry name" value="ABC_transporter-like_ATP-bd"/>
</dbReference>
<evidence type="ECO:0000259" key="5">
    <source>
        <dbReference type="PROSITE" id="PS50893"/>
    </source>
</evidence>
<dbReference type="Pfam" id="PF00005">
    <property type="entry name" value="ABC_tran"/>
    <property type="match status" value="1"/>
</dbReference>
<keyword evidence="3" id="KW-0547">Nucleotide-binding</keyword>
<organism evidence="6 7">
    <name type="scientific">Mucilaginibacter terrigena</name>
    <dbReference type="NCBI Taxonomy" id="2492395"/>
    <lineage>
        <taxon>Bacteria</taxon>
        <taxon>Pseudomonadati</taxon>
        <taxon>Bacteroidota</taxon>
        <taxon>Sphingobacteriia</taxon>
        <taxon>Sphingobacteriales</taxon>
        <taxon>Sphingobacteriaceae</taxon>
        <taxon>Mucilaginibacter</taxon>
    </lineage>
</organism>
<dbReference type="PANTHER" id="PTHR43335:SF4">
    <property type="entry name" value="ABC TRANSPORTER, ATP-BINDING PROTEIN"/>
    <property type="match status" value="1"/>
</dbReference>
<evidence type="ECO:0000256" key="3">
    <source>
        <dbReference type="ARBA" id="ARBA00022741"/>
    </source>
</evidence>
<keyword evidence="4 6" id="KW-0067">ATP-binding</keyword>
<dbReference type="OrthoDB" id="9785229at2"/>
<dbReference type="GO" id="GO:0005524">
    <property type="term" value="F:ATP binding"/>
    <property type="evidence" value="ECO:0007669"/>
    <property type="project" value="UniProtKB-KW"/>
</dbReference>
<gene>
    <name evidence="6" type="ORF">EWM62_05565</name>
</gene>
<dbReference type="PROSITE" id="PS00211">
    <property type="entry name" value="ABC_TRANSPORTER_1"/>
    <property type="match status" value="1"/>
</dbReference>
<dbReference type="SMART" id="SM00382">
    <property type="entry name" value="AAA"/>
    <property type="match status" value="1"/>
</dbReference>
<dbReference type="InterPro" id="IPR017871">
    <property type="entry name" value="ABC_transporter-like_CS"/>
</dbReference>
<dbReference type="GO" id="GO:0016887">
    <property type="term" value="F:ATP hydrolysis activity"/>
    <property type="evidence" value="ECO:0007669"/>
    <property type="project" value="InterPro"/>
</dbReference>
<dbReference type="InterPro" id="IPR027417">
    <property type="entry name" value="P-loop_NTPase"/>
</dbReference>
<dbReference type="PANTHER" id="PTHR43335">
    <property type="entry name" value="ABC TRANSPORTER, ATP-BINDING PROTEIN"/>
    <property type="match status" value="1"/>
</dbReference>
<reference evidence="6 7" key="1">
    <citation type="submission" date="2019-02" db="EMBL/GenBank/DDBJ databases">
        <title>Bacterial novel species Mucilaginibacter sp. 17JY9-4 isolated from soil.</title>
        <authorList>
            <person name="Jung H.-Y."/>
        </authorList>
    </citation>
    <scope>NUCLEOTIDE SEQUENCE [LARGE SCALE GENOMIC DNA]</scope>
    <source>
        <strain evidence="6 7">17JY9-4</strain>
    </source>
</reference>
<dbReference type="AlphaFoldDB" id="A0A4V1ZC48"/>
<evidence type="ECO:0000256" key="4">
    <source>
        <dbReference type="ARBA" id="ARBA00022840"/>
    </source>
</evidence>
<comment type="caution">
    <text evidence="6">The sequence shown here is derived from an EMBL/GenBank/DDBJ whole genome shotgun (WGS) entry which is preliminary data.</text>
</comment>
<dbReference type="InterPro" id="IPR003593">
    <property type="entry name" value="AAA+_ATPase"/>
</dbReference>
<evidence type="ECO:0000256" key="1">
    <source>
        <dbReference type="ARBA" id="ARBA00005417"/>
    </source>
</evidence>
<sequence>MHTPIVSMNDLSFSYTKGSKILQNISLEVKAGQIYGFLGPNGSGKTTTLRLLLGLLKKQEGSIKIFGKDIQTSRIEILKEIGSLIENPSVYGHLTANQNLEVYREIYNCKKGRLDEVLHTVGLADVGGKAVKNYSLGMKQRLSIALALLPGPKLLILDEPTNGLDPTGIIELRQLIKNLNKEHGMSIIISSHNLSEVEKIVSHVGIIFNGKMLFQGALDELYDVQKAQTRVLINTSDNDRVIQLLHDKDVQRDNNMLSFAFEGTEEMAAINRTLLNSNIDLYHLQRLDPNLEQLFIALTTKS</sequence>
<protein>
    <submittedName>
        <fullName evidence="6">ABC transporter ATP-binding protein</fullName>
    </submittedName>
</protein>
<keyword evidence="2" id="KW-0813">Transport</keyword>
<evidence type="ECO:0000256" key="2">
    <source>
        <dbReference type="ARBA" id="ARBA00022448"/>
    </source>
</evidence>
<dbReference type="Proteomes" id="UP000293331">
    <property type="component" value="Unassembled WGS sequence"/>
</dbReference>
<dbReference type="EMBL" id="SEWG01000002">
    <property type="protein sequence ID" value="RYU91410.1"/>
    <property type="molecule type" value="Genomic_DNA"/>
</dbReference>
<dbReference type="RefSeq" id="WP_129875669.1">
    <property type="nucleotide sequence ID" value="NZ_SEWG01000002.1"/>
</dbReference>
<proteinExistence type="inferred from homology"/>
<accession>A0A4V1ZC48</accession>
<dbReference type="Gene3D" id="3.40.50.300">
    <property type="entry name" value="P-loop containing nucleotide triphosphate hydrolases"/>
    <property type="match status" value="1"/>
</dbReference>
<keyword evidence="7" id="KW-1185">Reference proteome</keyword>
<evidence type="ECO:0000313" key="6">
    <source>
        <dbReference type="EMBL" id="RYU91410.1"/>
    </source>
</evidence>
<name>A0A4V1ZC48_9SPHI</name>
<comment type="similarity">
    <text evidence="1">Belongs to the ABC transporter superfamily.</text>
</comment>
<evidence type="ECO:0000313" key="7">
    <source>
        <dbReference type="Proteomes" id="UP000293331"/>
    </source>
</evidence>
<dbReference type="PROSITE" id="PS50893">
    <property type="entry name" value="ABC_TRANSPORTER_2"/>
    <property type="match status" value="1"/>
</dbReference>